<gene>
    <name evidence="3" type="ORF">S01H4_46620</name>
</gene>
<accession>X1C825</accession>
<dbReference type="EMBL" id="BART01026077">
    <property type="protein sequence ID" value="GAG92548.1"/>
    <property type="molecule type" value="Genomic_DNA"/>
</dbReference>
<comment type="subcellular location">
    <subcellularLocation>
        <location evidence="1">Membrane</location>
    </subcellularLocation>
</comment>
<sequence>LQISQVLEDPSRYNNQEIQVIGIVEGYSGGNFNLTQGNDKIFIDVSDITVPDDVEDGIQVVVMGLFNHLLYLNATQILVQCS</sequence>
<dbReference type="GO" id="GO:0017003">
    <property type="term" value="P:protein-heme linkage"/>
    <property type="evidence" value="ECO:0007669"/>
    <property type="project" value="InterPro"/>
</dbReference>
<comment type="caution">
    <text evidence="3">The sequence shown here is derived from an EMBL/GenBank/DDBJ whole genome shotgun (WGS) entry which is preliminary data.</text>
</comment>
<dbReference type="Pfam" id="PF03100">
    <property type="entry name" value="CcmE"/>
    <property type="match status" value="1"/>
</dbReference>
<feature type="non-terminal residue" evidence="3">
    <location>
        <position position="1"/>
    </location>
</feature>
<dbReference type="GO" id="GO:0020037">
    <property type="term" value="F:heme binding"/>
    <property type="evidence" value="ECO:0007669"/>
    <property type="project" value="InterPro"/>
</dbReference>
<dbReference type="GO" id="GO:0017004">
    <property type="term" value="P:cytochrome complex assembly"/>
    <property type="evidence" value="ECO:0007669"/>
    <property type="project" value="InterPro"/>
</dbReference>
<dbReference type="InterPro" id="IPR036127">
    <property type="entry name" value="CcmE-like_sf"/>
</dbReference>
<dbReference type="Gene3D" id="2.40.50.140">
    <property type="entry name" value="Nucleic acid-binding proteins"/>
    <property type="match status" value="1"/>
</dbReference>
<dbReference type="SUPFAM" id="SSF82093">
    <property type="entry name" value="Heme chaperone CcmE"/>
    <property type="match status" value="1"/>
</dbReference>
<name>X1C825_9ZZZZ</name>
<protein>
    <submittedName>
        <fullName evidence="3">Uncharacterized protein</fullName>
    </submittedName>
</protein>
<dbReference type="AlphaFoldDB" id="X1C825"/>
<evidence type="ECO:0000256" key="2">
    <source>
        <dbReference type="ARBA" id="ARBA00023136"/>
    </source>
</evidence>
<dbReference type="InterPro" id="IPR012340">
    <property type="entry name" value="NA-bd_OB-fold"/>
</dbReference>
<evidence type="ECO:0000256" key="1">
    <source>
        <dbReference type="ARBA" id="ARBA00004370"/>
    </source>
</evidence>
<organism evidence="3">
    <name type="scientific">marine sediment metagenome</name>
    <dbReference type="NCBI Taxonomy" id="412755"/>
    <lineage>
        <taxon>unclassified sequences</taxon>
        <taxon>metagenomes</taxon>
        <taxon>ecological metagenomes</taxon>
    </lineage>
</organism>
<proteinExistence type="predicted"/>
<dbReference type="InterPro" id="IPR004329">
    <property type="entry name" value="CcmE"/>
</dbReference>
<dbReference type="GO" id="GO:0005886">
    <property type="term" value="C:plasma membrane"/>
    <property type="evidence" value="ECO:0007669"/>
    <property type="project" value="InterPro"/>
</dbReference>
<evidence type="ECO:0000313" key="3">
    <source>
        <dbReference type="EMBL" id="GAG92548.1"/>
    </source>
</evidence>
<keyword evidence="2" id="KW-0472">Membrane</keyword>
<reference evidence="3" key="1">
    <citation type="journal article" date="2014" name="Front. Microbiol.">
        <title>High frequency of phylogenetically diverse reductive dehalogenase-homologous genes in deep subseafloor sedimentary metagenomes.</title>
        <authorList>
            <person name="Kawai M."/>
            <person name="Futagami T."/>
            <person name="Toyoda A."/>
            <person name="Takaki Y."/>
            <person name="Nishi S."/>
            <person name="Hori S."/>
            <person name="Arai W."/>
            <person name="Tsubouchi T."/>
            <person name="Morono Y."/>
            <person name="Uchiyama I."/>
            <person name="Ito T."/>
            <person name="Fujiyama A."/>
            <person name="Inagaki F."/>
            <person name="Takami H."/>
        </authorList>
    </citation>
    <scope>NUCLEOTIDE SEQUENCE</scope>
    <source>
        <strain evidence="3">Expedition CK06-06</strain>
    </source>
</reference>